<accession>A0A5C8EI21</accession>
<gene>
    <name evidence="2" type="ORF">EPJ72_10330</name>
</gene>
<dbReference type="EMBL" id="SAXY01000063">
    <property type="protein sequence ID" value="TXJ37393.1"/>
    <property type="molecule type" value="Genomic_DNA"/>
</dbReference>
<sequence length="144" mass="16033">MSKKGYSLLIIVFVMLSSVLFADDWMVPASSLPQKAQAFIASTYPGVAIWKVELDDGKFEVDLSNGVSIDFFMNGDWKSIDGEYMGVPKSVLPANIANVVDNTYPSSIIIEVEKEWGNYKVKLNNMMELYISADGQLMGQKFDD</sequence>
<comment type="caution">
    <text evidence="2">The sequence shown here is derived from an EMBL/GenBank/DDBJ whole genome shotgun (WGS) entry which is preliminary data.</text>
</comment>
<dbReference type="AlphaFoldDB" id="A0A5C8EI21"/>
<organism evidence="2 3">
    <name type="scientific">Brachyspira pilosicoli</name>
    <name type="common">Serpulina pilosicoli</name>
    <dbReference type="NCBI Taxonomy" id="52584"/>
    <lineage>
        <taxon>Bacteria</taxon>
        <taxon>Pseudomonadati</taxon>
        <taxon>Spirochaetota</taxon>
        <taxon>Spirochaetia</taxon>
        <taxon>Brachyspirales</taxon>
        <taxon>Brachyspiraceae</taxon>
        <taxon>Brachyspira</taxon>
    </lineage>
</organism>
<evidence type="ECO:0000313" key="3">
    <source>
        <dbReference type="Proteomes" id="UP000323176"/>
    </source>
</evidence>
<feature type="domain" description="Putative beta-lactamase-inhibitor-like PepSY-like" evidence="1">
    <location>
        <begin position="58"/>
        <end position="138"/>
    </location>
</feature>
<dbReference type="SUPFAM" id="SSF160574">
    <property type="entry name" value="BT0923-like"/>
    <property type="match status" value="1"/>
</dbReference>
<evidence type="ECO:0000313" key="2">
    <source>
        <dbReference type="EMBL" id="TXJ37393.1"/>
    </source>
</evidence>
<dbReference type="InterPro" id="IPR021533">
    <property type="entry name" value="PepSY-like"/>
</dbReference>
<proteinExistence type="predicted"/>
<evidence type="ECO:0000259" key="1">
    <source>
        <dbReference type="Pfam" id="PF11396"/>
    </source>
</evidence>
<protein>
    <recommendedName>
        <fullName evidence="1">Putative beta-lactamase-inhibitor-like PepSY-like domain-containing protein</fullName>
    </recommendedName>
</protein>
<reference evidence="2 3" key="1">
    <citation type="journal article" date="1992" name="Lakartidningen">
        <title>[Penicillin V and not amoxicillin is the first choice preparation in acute otitis].</title>
        <authorList>
            <person name="Kamme C."/>
            <person name="Lundgren K."/>
            <person name="Prellner K."/>
        </authorList>
    </citation>
    <scope>NUCLEOTIDE SEQUENCE [LARGE SCALE GENOMIC DNA]</scope>
    <source>
        <strain evidence="2 3">PC5538III-hc</strain>
    </source>
</reference>
<dbReference type="Gene3D" id="3.40.1420.30">
    <property type="match status" value="1"/>
</dbReference>
<name>A0A5C8EI21_BRAPL</name>
<dbReference type="Proteomes" id="UP000323176">
    <property type="component" value="Unassembled WGS sequence"/>
</dbReference>
<dbReference type="Pfam" id="PF11396">
    <property type="entry name" value="PepSY_like"/>
    <property type="match status" value="1"/>
</dbReference>
<dbReference type="OrthoDB" id="307580at2"/>